<evidence type="ECO:0000256" key="1">
    <source>
        <dbReference type="ARBA" id="ARBA00022729"/>
    </source>
</evidence>
<keyword evidence="2" id="KW-1015">Disulfide bond</keyword>
<dbReference type="InterPro" id="IPR036426">
    <property type="entry name" value="Bulb-type_lectin_dom_sf"/>
</dbReference>
<protein>
    <recommendedName>
        <fullName evidence="4">Bulb-type lectin domain-containing protein</fullName>
    </recommendedName>
</protein>
<evidence type="ECO:0000256" key="3">
    <source>
        <dbReference type="ARBA" id="ARBA00023180"/>
    </source>
</evidence>
<dbReference type="PANTHER" id="PTHR47976:SF112">
    <property type="entry name" value="BULB-TYPE LECTIN DOMAIN-CONTAINING PROTEIN"/>
    <property type="match status" value="1"/>
</dbReference>
<organism evidence="5 6">
    <name type="scientific">Ricinus communis</name>
    <name type="common">Castor bean</name>
    <dbReference type="NCBI Taxonomy" id="3988"/>
    <lineage>
        <taxon>Eukaryota</taxon>
        <taxon>Viridiplantae</taxon>
        <taxon>Streptophyta</taxon>
        <taxon>Embryophyta</taxon>
        <taxon>Tracheophyta</taxon>
        <taxon>Spermatophyta</taxon>
        <taxon>Magnoliopsida</taxon>
        <taxon>eudicotyledons</taxon>
        <taxon>Gunneridae</taxon>
        <taxon>Pentapetalae</taxon>
        <taxon>rosids</taxon>
        <taxon>fabids</taxon>
        <taxon>Malpighiales</taxon>
        <taxon>Euphorbiaceae</taxon>
        <taxon>Acalyphoideae</taxon>
        <taxon>Acalypheae</taxon>
        <taxon>Ricinus</taxon>
    </lineage>
</organism>
<keyword evidence="1" id="KW-0732">Signal</keyword>
<dbReference type="Proteomes" id="UP000008311">
    <property type="component" value="Unassembled WGS sequence"/>
</dbReference>
<accession>B9RQK1</accession>
<evidence type="ECO:0000256" key="2">
    <source>
        <dbReference type="ARBA" id="ARBA00023157"/>
    </source>
</evidence>
<dbReference type="STRING" id="3988.B9RQK1"/>
<dbReference type="InParanoid" id="B9RQK1"/>
<dbReference type="PANTHER" id="PTHR47976">
    <property type="entry name" value="G-TYPE LECTIN S-RECEPTOR-LIKE SERINE/THREONINE-PROTEIN KINASE SD2-5"/>
    <property type="match status" value="1"/>
</dbReference>
<reference evidence="6" key="1">
    <citation type="journal article" date="2010" name="Nat. Biotechnol.">
        <title>Draft genome sequence of the oilseed species Ricinus communis.</title>
        <authorList>
            <person name="Chan A.P."/>
            <person name="Crabtree J."/>
            <person name="Zhao Q."/>
            <person name="Lorenzi H."/>
            <person name="Orvis J."/>
            <person name="Puiu D."/>
            <person name="Melake-Berhan A."/>
            <person name="Jones K.M."/>
            <person name="Redman J."/>
            <person name="Chen G."/>
            <person name="Cahoon E.B."/>
            <person name="Gedil M."/>
            <person name="Stanke M."/>
            <person name="Haas B.J."/>
            <person name="Wortman J.R."/>
            <person name="Fraser-Liggett C.M."/>
            <person name="Ravel J."/>
            <person name="Rabinowicz P.D."/>
        </authorList>
    </citation>
    <scope>NUCLEOTIDE SEQUENCE [LARGE SCALE GENOMIC DNA]</scope>
    <source>
        <strain evidence="6">cv. Hale</strain>
    </source>
</reference>
<dbReference type="SUPFAM" id="SSF51110">
    <property type="entry name" value="alpha-D-mannose-specific plant lectins"/>
    <property type="match status" value="1"/>
</dbReference>
<dbReference type="InterPro" id="IPR001480">
    <property type="entry name" value="Bulb-type_lectin_dom"/>
</dbReference>
<gene>
    <name evidence="5" type="ORF">RCOM_1493530</name>
</gene>
<dbReference type="SMART" id="SM00108">
    <property type="entry name" value="B_lectin"/>
    <property type="match status" value="1"/>
</dbReference>
<proteinExistence type="predicted"/>
<name>B9RQK1_RICCO</name>
<feature type="domain" description="Bulb-type lectin" evidence="4">
    <location>
        <begin position="1"/>
        <end position="131"/>
    </location>
</feature>
<keyword evidence="6" id="KW-1185">Reference proteome</keyword>
<keyword evidence="3" id="KW-0325">Glycoprotein</keyword>
<dbReference type="InterPro" id="IPR051343">
    <property type="entry name" value="G-type_lectin_kinases/EP1-like"/>
</dbReference>
<evidence type="ECO:0000313" key="6">
    <source>
        <dbReference type="Proteomes" id="UP000008311"/>
    </source>
</evidence>
<sequence>MLNNSNPATFPVGCGFYGHRTRNSFFFAVFAVQATTDSNIIHSTPPQILWIANRASPVKENASLDFTKVGNLVLKDADSKLIWSSHTSSVDRMQVTGNGTLQLVSEYDYAYMSGNIIWESLDYPTDMASKSSPFRLYSEDNNLYALIGSDTISEIYREILYQGSDSKRFASGTLASSIR</sequence>
<dbReference type="AlphaFoldDB" id="B9RQK1"/>
<dbReference type="Gene3D" id="2.90.10.10">
    <property type="entry name" value="Bulb-type lectin domain"/>
    <property type="match status" value="1"/>
</dbReference>
<dbReference type="PROSITE" id="PS50927">
    <property type="entry name" value="BULB_LECTIN"/>
    <property type="match status" value="1"/>
</dbReference>
<dbReference type="Pfam" id="PF01453">
    <property type="entry name" value="B_lectin"/>
    <property type="match status" value="1"/>
</dbReference>
<evidence type="ECO:0000259" key="4">
    <source>
        <dbReference type="PROSITE" id="PS50927"/>
    </source>
</evidence>
<evidence type="ECO:0000313" key="5">
    <source>
        <dbReference type="EMBL" id="EEF46440.1"/>
    </source>
</evidence>
<dbReference type="EMBL" id="EQ973801">
    <property type="protein sequence ID" value="EEF46440.1"/>
    <property type="molecule type" value="Genomic_DNA"/>
</dbReference>